<dbReference type="Proteomes" id="UP000607653">
    <property type="component" value="Unassembled WGS sequence"/>
</dbReference>
<name>A0A822XU15_NELNU</name>
<proteinExistence type="predicted"/>
<dbReference type="EMBL" id="DUZY01000001">
    <property type="protein sequence ID" value="DAD23492.1"/>
    <property type="molecule type" value="Genomic_DNA"/>
</dbReference>
<gene>
    <name evidence="1" type="ORF">HUJ06_024955</name>
</gene>
<evidence type="ECO:0000313" key="1">
    <source>
        <dbReference type="EMBL" id="DAD23492.1"/>
    </source>
</evidence>
<evidence type="ECO:0000313" key="2">
    <source>
        <dbReference type="Proteomes" id="UP000607653"/>
    </source>
</evidence>
<reference evidence="1 2" key="1">
    <citation type="journal article" date="2020" name="Mol. Biol. Evol.">
        <title>Distinct Expression and Methylation Patterns for Genes with Different Fates following a Single Whole-Genome Duplication in Flowering Plants.</title>
        <authorList>
            <person name="Shi T."/>
            <person name="Rahmani R.S."/>
            <person name="Gugger P.F."/>
            <person name="Wang M."/>
            <person name="Li H."/>
            <person name="Zhang Y."/>
            <person name="Li Z."/>
            <person name="Wang Q."/>
            <person name="Van de Peer Y."/>
            <person name="Marchal K."/>
            <person name="Chen J."/>
        </authorList>
    </citation>
    <scope>NUCLEOTIDE SEQUENCE [LARGE SCALE GENOMIC DNA]</scope>
    <source>
        <tissue evidence="1">Leaf</tissue>
    </source>
</reference>
<dbReference type="AlphaFoldDB" id="A0A822XU15"/>
<organism evidence="1 2">
    <name type="scientific">Nelumbo nucifera</name>
    <name type="common">Sacred lotus</name>
    <dbReference type="NCBI Taxonomy" id="4432"/>
    <lineage>
        <taxon>Eukaryota</taxon>
        <taxon>Viridiplantae</taxon>
        <taxon>Streptophyta</taxon>
        <taxon>Embryophyta</taxon>
        <taxon>Tracheophyta</taxon>
        <taxon>Spermatophyta</taxon>
        <taxon>Magnoliopsida</taxon>
        <taxon>Proteales</taxon>
        <taxon>Nelumbonaceae</taxon>
        <taxon>Nelumbo</taxon>
    </lineage>
</organism>
<sequence length="63" mass="7105">MVQPSLGIVDSPNIDVDHVSIATTKQNAHRKRPSEFFEAIVEQNILADKRFEKLVDAINGMNR</sequence>
<keyword evidence="2" id="KW-1185">Reference proteome</keyword>
<comment type="caution">
    <text evidence="1">The sequence shown here is derived from an EMBL/GenBank/DDBJ whole genome shotgun (WGS) entry which is preliminary data.</text>
</comment>
<protein>
    <submittedName>
        <fullName evidence="1">Uncharacterized protein</fullName>
    </submittedName>
</protein>
<accession>A0A822XU15</accession>